<sequence length="719" mass="76854">MLLVLLVRLADGSGRCDGRVEVKHQNRWGTVCRFNWDQKDAAVVCKQLGCGSVISAARSKRFVLGSGPIWMDYVGCRGTESALSDCTHRGWGKHYCIHEYDVGVTCTGFVRLVGGDNRCSGRVEINDRDGWKSVCDSHFGAKAADVVCRDLQCGRALSVTRASPSGEGTGPIWDRELQCVGNESTLSSCPMGTPKDQPCTQTSTAAVSCTQFTGFRLVNGSTACMGRVEVEVQGTWGTLCASRWDLLDAHVLCHHLGCGFAVSVPEGGQFGRGTGPVWGDSFHCEGTESSLDQCPVTALGASPCSHENNAAVICSGAEPLPGEILQCAFVAFLLSPGSRQVRLVDGAGRCAGRVEIYYRGQWGTVCDDAWDTADANVVCRQLSCGWAVEAAGSAHFGEGSGHIWLDGVNCSGDETALWNCSAEAWGQHDCGHKEDAGVVCSEFMALRLENSDGCSGRLQVFYNGTWGSVCSNSMTPHTAKLVCKELGCGDGGTREISIFYGRVNGTAWLDHVQCGESNSSFWQCPSDPWELQSCVPQFHELHRWELLLCVTSGPVTLVPWEVTASADREKIRAVGGKDGCSGRVEVWHRGSWGTVCDDSWDMQDAEVACRQLGCGPAVSALAEAAFGEGTGPIWLEQVECRGTEPSLQACWARTGDGGACRHKEDAAVNCLGEWLGLLRLYSRSSISVPVIICIILGLLICLLLALLASSAVETAPGKA</sequence>
<dbReference type="InterPro" id="IPR001190">
    <property type="entry name" value="SRCR"/>
</dbReference>
<reference evidence="9" key="2">
    <citation type="submission" date="2025-08" db="UniProtKB">
        <authorList>
            <consortium name="Ensembl"/>
        </authorList>
    </citation>
    <scope>IDENTIFICATION</scope>
    <source>
        <strain evidence="9">broiler</strain>
    </source>
</reference>
<feature type="disulfide bond" evidence="5">
    <location>
        <begin position="32"/>
        <end position="96"/>
    </location>
</feature>
<feature type="domain" description="SRCR" evidence="8">
    <location>
        <begin position="7"/>
        <end position="107"/>
    </location>
</feature>
<feature type="disulfide bond" evidence="5">
    <location>
        <begin position="379"/>
        <end position="440"/>
    </location>
</feature>
<proteinExistence type="predicted"/>
<feature type="chain" id="PRO_5036473328" description="SRCR domain-containing protein" evidence="7">
    <location>
        <begin position="19"/>
        <end position="719"/>
    </location>
</feature>
<feature type="domain" description="SRCR" evidence="8">
    <location>
        <begin position="341"/>
        <end position="441"/>
    </location>
</feature>
<feature type="disulfide bond" evidence="5">
    <location>
        <begin position="470"/>
        <end position="534"/>
    </location>
</feature>
<dbReference type="GO" id="GO:0016020">
    <property type="term" value="C:membrane"/>
    <property type="evidence" value="ECO:0007669"/>
    <property type="project" value="InterPro"/>
</dbReference>
<feature type="disulfide bond" evidence="5">
    <location>
        <begin position="609"/>
        <end position="670"/>
    </location>
</feature>
<dbReference type="GeneTree" id="ENSGT00940000164042"/>
<dbReference type="PRINTS" id="PR00258">
    <property type="entry name" value="SPERACTRCPTR"/>
</dbReference>
<dbReference type="FunFam" id="3.10.250.10:FF:000012">
    <property type="entry name" value="CD163 molecule like 1"/>
    <property type="match status" value="1"/>
</dbReference>
<dbReference type="Proteomes" id="UP000000539">
    <property type="component" value="Chromosome 16"/>
</dbReference>
<keyword evidence="4" id="KW-0325">Glycoprotein</keyword>
<dbReference type="Pfam" id="PF00530">
    <property type="entry name" value="SRCR"/>
    <property type="match status" value="6"/>
</dbReference>
<comment type="caution">
    <text evidence="5">Lacks conserved residue(s) required for the propagation of feature annotation.</text>
</comment>
<keyword evidence="6" id="KW-1133">Transmembrane helix</keyword>
<dbReference type="PROSITE" id="PS50287">
    <property type="entry name" value="SRCR_2"/>
    <property type="match status" value="6"/>
</dbReference>
<evidence type="ECO:0000256" key="4">
    <source>
        <dbReference type="ARBA" id="ARBA00023180"/>
    </source>
</evidence>
<dbReference type="PANTHER" id="PTHR19331:SF468">
    <property type="entry name" value="SCAVENGER RECEPTOR CYSTEINE-RICH TYPE 1 PROTEIN M160"/>
    <property type="match status" value="1"/>
</dbReference>
<keyword evidence="10" id="KW-1185">Reference proteome</keyword>
<feature type="disulfide bond" evidence="5">
    <location>
        <begin position="135"/>
        <end position="199"/>
    </location>
</feature>
<feature type="disulfide bond" evidence="5">
    <location>
        <begin position="148"/>
        <end position="209"/>
    </location>
</feature>
<evidence type="ECO:0000256" key="7">
    <source>
        <dbReference type="SAM" id="SignalP"/>
    </source>
</evidence>
<evidence type="ECO:0000256" key="2">
    <source>
        <dbReference type="ARBA" id="ARBA00022737"/>
    </source>
</evidence>
<dbReference type="FunFam" id="3.10.250.10:FF:000031">
    <property type="entry name" value="RIKEN cDNA 5830411N06, isoform CRA_a"/>
    <property type="match status" value="1"/>
</dbReference>
<keyword evidence="1 7" id="KW-0732">Signal</keyword>
<feature type="disulfide bond" evidence="5">
    <location>
        <begin position="76"/>
        <end position="86"/>
    </location>
</feature>
<feature type="disulfide bond" evidence="5">
    <location>
        <begin position="514"/>
        <end position="524"/>
    </location>
</feature>
<dbReference type="SUPFAM" id="SSF56487">
    <property type="entry name" value="SRCR-like"/>
    <property type="match status" value="6"/>
</dbReference>
<feature type="disulfide bond" evidence="5">
    <location>
        <begin position="179"/>
        <end position="189"/>
    </location>
</feature>
<feature type="disulfide bond" evidence="5">
    <location>
        <begin position="240"/>
        <end position="304"/>
    </location>
</feature>
<accession>A0A8V0XD04</accession>
<evidence type="ECO:0000256" key="1">
    <source>
        <dbReference type="ARBA" id="ARBA00022729"/>
    </source>
</evidence>
<organism evidence="9 10">
    <name type="scientific">Gallus gallus</name>
    <name type="common">Chicken</name>
    <dbReference type="NCBI Taxonomy" id="9031"/>
    <lineage>
        <taxon>Eukaryota</taxon>
        <taxon>Metazoa</taxon>
        <taxon>Chordata</taxon>
        <taxon>Craniata</taxon>
        <taxon>Vertebrata</taxon>
        <taxon>Euteleostomi</taxon>
        <taxon>Archelosauria</taxon>
        <taxon>Archosauria</taxon>
        <taxon>Dinosauria</taxon>
        <taxon>Saurischia</taxon>
        <taxon>Theropoda</taxon>
        <taxon>Coelurosauria</taxon>
        <taxon>Aves</taxon>
        <taxon>Neognathae</taxon>
        <taxon>Galloanserae</taxon>
        <taxon>Galliformes</taxon>
        <taxon>Phasianidae</taxon>
        <taxon>Phasianinae</taxon>
        <taxon>Gallus</taxon>
    </lineage>
</organism>
<feature type="disulfide bond" evidence="5">
    <location>
        <begin position="410"/>
        <end position="420"/>
    </location>
</feature>
<evidence type="ECO:0000313" key="9">
    <source>
        <dbReference type="Ensembl" id="ENSGALP00010002331.1"/>
    </source>
</evidence>
<keyword evidence="2" id="KW-0677">Repeat</keyword>
<feature type="domain" description="SRCR" evidence="8">
    <location>
        <begin position="446"/>
        <end position="550"/>
    </location>
</feature>
<dbReference type="FunFam" id="3.10.250.10:FF:000013">
    <property type="entry name" value="CD163 molecule like 1"/>
    <property type="match status" value="1"/>
</dbReference>
<dbReference type="Ensembl" id="ENSGALT00010004032.1">
    <property type="protein sequence ID" value="ENSGALP00010002331.1"/>
    <property type="gene ID" value="ENSGALG00010001766.1"/>
</dbReference>
<evidence type="ECO:0000313" key="10">
    <source>
        <dbReference type="Proteomes" id="UP000000539"/>
    </source>
</evidence>
<feature type="disulfide bond" evidence="5">
    <location>
        <begin position="640"/>
        <end position="650"/>
    </location>
</feature>
<feature type="domain" description="SRCR" evidence="8">
    <location>
        <begin position="571"/>
        <end position="671"/>
    </location>
</feature>
<evidence type="ECO:0000256" key="6">
    <source>
        <dbReference type="SAM" id="Phobius"/>
    </source>
</evidence>
<feature type="domain" description="SRCR" evidence="8">
    <location>
        <begin position="110"/>
        <end position="210"/>
    </location>
</feature>
<feature type="transmembrane region" description="Helical" evidence="6">
    <location>
        <begin position="686"/>
        <end position="708"/>
    </location>
</feature>
<protein>
    <recommendedName>
        <fullName evidence="8">SRCR domain-containing protein</fullName>
    </recommendedName>
</protein>
<feature type="disulfide bond" evidence="5">
    <location>
        <begin position="596"/>
        <end position="660"/>
    </location>
</feature>
<dbReference type="InterPro" id="IPR036772">
    <property type="entry name" value="SRCR-like_dom_sf"/>
</dbReference>
<feature type="domain" description="SRCR" evidence="8">
    <location>
        <begin position="215"/>
        <end position="315"/>
    </location>
</feature>
<evidence type="ECO:0000256" key="5">
    <source>
        <dbReference type="PROSITE-ProRule" id="PRU00196"/>
    </source>
</evidence>
<dbReference type="FunFam" id="3.10.250.10:FF:000003">
    <property type="entry name" value="Deleted in malignant brain tumors 1"/>
    <property type="match status" value="1"/>
</dbReference>
<dbReference type="SMART" id="SM00202">
    <property type="entry name" value="SR"/>
    <property type="match status" value="6"/>
</dbReference>
<dbReference type="AlphaFoldDB" id="A0A8V0XD04"/>
<reference evidence="9" key="1">
    <citation type="submission" date="2020-11" db="EMBL/GenBank/DDBJ databases">
        <title>Gallus gallus (Chicken) genome, bGalGal1, GRCg7b, maternal haplotype autosomes + Z &amp; W.</title>
        <authorList>
            <person name="Warren W."/>
            <person name="Formenti G."/>
            <person name="Fedrigo O."/>
            <person name="Haase B."/>
            <person name="Mountcastle J."/>
            <person name="Balacco J."/>
            <person name="Tracey A."/>
            <person name="Schneider V."/>
            <person name="Okimoto R."/>
            <person name="Cheng H."/>
            <person name="Hawken R."/>
            <person name="Howe K."/>
            <person name="Jarvis E.D."/>
        </authorList>
    </citation>
    <scope>NUCLEOTIDE SEQUENCE [LARGE SCALE GENOMIC DNA]</scope>
    <source>
        <strain evidence="9">Broiler</strain>
    </source>
</reference>
<dbReference type="Gene3D" id="3.10.250.10">
    <property type="entry name" value="SRCR-like domain"/>
    <property type="match status" value="6"/>
</dbReference>
<keyword evidence="3 5" id="KW-1015">Disulfide bond</keyword>
<feature type="disulfide bond" evidence="5">
    <location>
        <begin position="366"/>
        <end position="430"/>
    </location>
</feature>
<feature type="signal peptide" evidence="7">
    <location>
        <begin position="1"/>
        <end position="18"/>
    </location>
</feature>
<evidence type="ECO:0000259" key="8">
    <source>
        <dbReference type="PROSITE" id="PS50287"/>
    </source>
</evidence>
<dbReference type="PANTHER" id="PTHR19331">
    <property type="entry name" value="SCAVENGER RECEPTOR DOMAIN-CONTAINING"/>
    <property type="match status" value="1"/>
</dbReference>
<evidence type="ECO:0000256" key="3">
    <source>
        <dbReference type="ARBA" id="ARBA00023157"/>
    </source>
</evidence>
<dbReference type="PROSITE" id="PS00420">
    <property type="entry name" value="SRCR_1"/>
    <property type="match status" value="3"/>
</dbReference>
<feature type="disulfide bond" evidence="5">
    <location>
        <begin position="45"/>
        <end position="106"/>
    </location>
</feature>
<keyword evidence="6" id="KW-0472">Membrane</keyword>
<feature type="disulfide bond" evidence="5">
    <location>
        <begin position="253"/>
        <end position="314"/>
    </location>
</feature>
<name>A0A8V0XD04_CHICK</name>
<dbReference type="FunFam" id="3.10.250.10:FF:000002">
    <property type="entry name" value="Scavenger receptor cysteine-rich type 1 protein M130"/>
    <property type="match status" value="2"/>
</dbReference>
<keyword evidence="6" id="KW-0812">Transmembrane</keyword>
<reference evidence="9" key="3">
    <citation type="submission" date="2025-09" db="UniProtKB">
        <authorList>
            <consortium name="Ensembl"/>
        </authorList>
    </citation>
    <scope>IDENTIFICATION</scope>
    <source>
        <strain evidence="9">broiler</strain>
    </source>
</reference>
<feature type="disulfide bond" evidence="5">
    <location>
        <begin position="284"/>
        <end position="294"/>
    </location>
</feature>